<gene>
    <name evidence="1" type="ORF">NQ317_019219</name>
</gene>
<name>A0ABQ9JT20_9CUCU</name>
<proteinExistence type="predicted"/>
<evidence type="ECO:0000313" key="2">
    <source>
        <dbReference type="Proteomes" id="UP001162164"/>
    </source>
</evidence>
<dbReference type="InterPro" id="IPR039802">
    <property type="entry name" value="MTMR14"/>
</dbReference>
<dbReference type="PANTHER" id="PTHR13524">
    <property type="entry name" value="MYOTUBULARIN-RELATED"/>
    <property type="match status" value="1"/>
</dbReference>
<dbReference type="PANTHER" id="PTHR13524:SF2">
    <property type="entry name" value="MYOTUBULARIN-RELATED PROTEIN 14"/>
    <property type="match status" value="1"/>
</dbReference>
<sequence>MCDSDTANRNIDLNMENQNMDTTNSNTITDTDIKNVIRHFSQKTYYASSETAEEKAFLLRCINLMNIDYTVTIINNTNGELSLNILNERAVIQKFNLAKKKGRARRTTSTIYEYDHCDPEKTRDLFLKARLARCRTRFPVPTILYKGKYICRSATLSGGPEMYSRRGIEIITGVDTSSDPIETMEEFSTPTQSEWKLFDEVREMMLPF</sequence>
<dbReference type="EMBL" id="JAPWTJ010000240">
    <property type="protein sequence ID" value="KAJ8980724.1"/>
    <property type="molecule type" value="Genomic_DNA"/>
</dbReference>
<protein>
    <submittedName>
        <fullName evidence="1">Uncharacterized protein</fullName>
    </submittedName>
</protein>
<organism evidence="1 2">
    <name type="scientific">Molorchus minor</name>
    <dbReference type="NCBI Taxonomy" id="1323400"/>
    <lineage>
        <taxon>Eukaryota</taxon>
        <taxon>Metazoa</taxon>
        <taxon>Ecdysozoa</taxon>
        <taxon>Arthropoda</taxon>
        <taxon>Hexapoda</taxon>
        <taxon>Insecta</taxon>
        <taxon>Pterygota</taxon>
        <taxon>Neoptera</taxon>
        <taxon>Endopterygota</taxon>
        <taxon>Coleoptera</taxon>
        <taxon>Polyphaga</taxon>
        <taxon>Cucujiformia</taxon>
        <taxon>Chrysomeloidea</taxon>
        <taxon>Cerambycidae</taxon>
        <taxon>Lamiinae</taxon>
        <taxon>Monochamini</taxon>
        <taxon>Molorchus</taxon>
    </lineage>
</organism>
<reference evidence="1" key="1">
    <citation type="journal article" date="2023" name="Insect Mol. Biol.">
        <title>Genome sequencing provides insights into the evolution of gene families encoding plant cell wall-degrading enzymes in longhorned beetles.</title>
        <authorList>
            <person name="Shin N.R."/>
            <person name="Okamura Y."/>
            <person name="Kirsch R."/>
            <person name="Pauchet Y."/>
        </authorList>
    </citation>
    <scope>NUCLEOTIDE SEQUENCE</scope>
    <source>
        <strain evidence="1">MMC_N1</strain>
    </source>
</reference>
<accession>A0ABQ9JT20</accession>
<evidence type="ECO:0000313" key="1">
    <source>
        <dbReference type="EMBL" id="KAJ8980724.1"/>
    </source>
</evidence>
<keyword evidence="2" id="KW-1185">Reference proteome</keyword>
<dbReference type="Proteomes" id="UP001162164">
    <property type="component" value="Unassembled WGS sequence"/>
</dbReference>
<comment type="caution">
    <text evidence="1">The sequence shown here is derived from an EMBL/GenBank/DDBJ whole genome shotgun (WGS) entry which is preliminary data.</text>
</comment>